<dbReference type="Proteomes" id="UP000478052">
    <property type="component" value="Unassembled WGS sequence"/>
</dbReference>
<dbReference type="AlphaFoldDB" id="A0A6G0ZLQ6"/>
<organism evidence="1 2">
    <name type="scientific">Aphis craccivora</name>
    <name type="common">Cowpea aphid</name>
    <dbReference type="NCBI Taxonomy" id="307492"/>
    <lineage>
        <taxon>Eukaryota</taxon>
        <taxon>Metazoa</taxon>
        <taxon>Ecdysozoa</taxon>
        <taxon>Arthropoda</taxon>
        <taxon>Hexapoda</taxon>
        <taxon>Insecta</taxon>
        <taxon>Pterygota</taxon>
        <taxon>Neoptera</taxon>
        <taxon>Paraneoptera</taxon>
        <taxon>Hemiptera</taxon>
        <taxon>Sternorrhyncha</taxon>
        <taxon>Aphidomorpha</taxon>
        <taxon>Aphidoidea</taxon>
        <taxon>Aphididae</taxon>
        <taxon>Aphidini</taxon>
        <taxon>Aphis</taxon>
        <taxon>Aphis</taxon>
    </lineage>
</organism>
<comment type="caution">
    <text evidence="1">The sequence shown here is derived from an EMBL/GenBank/DDBJ whole genome shotgun (WGS) entry which is preliminary data.</text>
</comment>
<gene>
    <name evidence="1" type="ORF">FWK35_00000501</name>
</gene>
<protein>
    <submittedName>
        <fullName evidence="1">Uncharacterized protein</fullName>
    </submittedName>
</protein>
<feature type="non-terminal residue" evidence="1">
    <location>
        <position position="88"/>
    </location>
</feature>
<keyword evidence="2" id="KW-1185">Reference proteome</keyword>
<evidence type="ECO:0000313" key="1">
    <source>
        <dbReference type="EMBL" id="KAF0772340.1"/>
    </source>
</evidence>
<dbReference type="EMBL" id="VUJU01000190">
    <property type="protein sequence ID" value="KAF0772340.1"/>
    <property type="molecule type" value="Genomic_DNA"/>
</dbReference>
<evidence type="ECO:0000313" key="2">
    <source>
        <dbReference type="Proteomes" id="UP000478052"/>
    </source>
</evidence>
<sequence>MMCFWSSKKASIFKLSPVSVRKVNLVGTLGGQSKKFPMVFKKIEKNKKKNDGKTEIFTQNQFSTKSIILNDFIRLETYILNEVMNSEN</sequence>
<name>A0A6G0ZLQ6_APHCR</name>
<proteinExistence type="predicted"/>
<accession>A0A6G0ZLQ6</accession>
<reference evidence="1 2" key="1">
    <citation type="submission" date="2019-08" db="EMBL/GenBank/DDBJ databases">
        <title>Whole genome of Aphis craccivora.</title>
        <authorList>
            <person name="Voronova N.V."/>
            <person name="Shulinski R.S."/>
            <person name="Bandarenka Y.V."/>
            <person name="Zhorov D.G."/>
            <person name="Warner D."/>
        </authorList>
    </citation>
    <scope>NUCLEOTIDE SEQUENCE [LARGE SCALE GENOMIC DNA]</scope>
    <source>
        <strain evidence="1">180601</strain>
        <tissue evidence="1">Whole Body</tissue>
    </source>
</reference>